<feature type="transmembrane region" description="Helical" evidence="1">
    <location>
        <begin position="84"/>
        <end position="103"/>
    </location>
</feature>
<accession>A0A3P1SGE0</accession>
<proteinExistence type="predicted"/>
<feature type="transmembrane region" description="Helical" evidence="1">
    <location>
        <begin position="182"/>
        <end position="201"/>
    </location>
</feature>
<dbReference type="EMBL" id="RQZF01000001">
    <property type="protein sequence ID" value="RRC96104.1"/>
    <property type="molecule type" value="Genomic_DNA"/>
</dbReference>
<evidence type="ECO:0000256" key="1">
    <source>
        <dbReference type="SAM" id="Phobius"/>
    </source>
</evidence>
<dbReference type="Proteomes" id="UP000280444">
    <property type="component" value="Unassembled WGS sequence"/>
</dbReference>
<evidence type="ECO:0000313" key="2">
    <source>
        <dbReference type="EMBL" id="RRC96104.1"/>
    </source>
</evidence>
<feature type="transmembrane region" description="Helical" evidence="1">
    <location>
        <begin position="143"/>
        <end position="162"/>
    </location>
</feature>
<comment type="caution">
    <text evidence="2">The sequence shown here is derived from an EMBL/GenBank/DDBJ whole genome shotgun (WGS) entry which is preliminary data.</text>
</comment>
<dbReference type="AlphaFoldDB" id="A0A3P1SGE0"/>
<keyword evidence="1" id="KW-0472">Membrane</keyword>
<name>A0A3P1SGE0_9ACTO</name>
<keyword evidence="1" id="KW-1133">Transmembrane helix</keyword>
<organism evidence="2 3">
    <name type="scientific">Schaalia canis</name>
    <dbReference type="NCBI Taxonomy" id="100469"/>
    <lineage>
        <taxon>Bacteria</taxon>
        <taxon>Bacillati</taxon>
        <taxon>Actinomycetota</taxon>
        <taxon>Actinomycetes</taxon>
        <taxon>Actinomycetales</taxon>
        <taxon>Actinomycetaceae</taxon>
        <taxon>Schaalia</taxon>
    </lineage>
</organism>
<feature type="transmembrane region" description="Helical" evidence="1">
    <location>
        <begin position="115"/>
        <end position="136"/>
    </location>
</feature>
<protein>
    <submittedName>
        <fullName evidence="2">Uncharacterized protein</fullName>
    </submittedName>
</protein>
<feature type="transmembrane region" description="Helical" evidence="1">
    <location>
        <begin position="12"/>
        <end position="35"/>
    </location>
</feature>
<keyword evidence="3" id="KW-1185">Reference proteome</keyword>
<dbReference type="RefSeq" id="WP_124867353.1">
    <property type="nucleotide sequence ID" value="NZ_RQZF01000001.1"/>
</dbReference>
<evidence type="ECO:0000313" key="3">
    <source>
        <dbReference type="Proteomes" id="UP000280444"/>
    </source>
</evidence>
<feature type="transmembrane region" description="Helical" evidence="1">
    <location>
        <begin position="47"/>
        <end position="72"/>
    </location>
</feature>
<gene>
    <name evidence="2" type="ORF">EII11_00005</name>
</gene>
<reference evidence="2 3" key="1">
    <citation type="submission" date="2018-11" db="EMBL/GenBank/DDBJ databases">
        <title>Genomes From Bacteria Associated with the Canine Oral Cavity: a Test Case for Automated Genome-Based Taxonomic Assignment.</title>
        <authorList>
            <person name="Coil D.A."/>
            <person name="Jospin G."/>
            <person name="Darling A.E."/>
            <person name="Wallis C."/>
            <person name="Davis I.J."/>
            <person name="Harris S."/>
            <person name="Eisen J.A."/>
            <person name="Holcombe L.J."/>
            <person name="O'Flynn C."/>
        </authorList>
    </citation>
    <scope>NUCLEOTIDE SEQUENCE [LARGE SCALE GENOMIC DNA]</scope>
    <source>
        <strain evidence="2 3">OH770</strain>
    </source>
</reference>
<keyword evidence="1" id="KW-0812">Transmembrane</keyword>
<sequence length="213" mass="22547">MSTRAAPSHSHSFLWSIVLFLSGGALFGTLARLIIEAAPAAPEAGSPLWLVNHLTSGTWLWAVAACASTWIGMRHSQRSGWRRYLQSFFLCLGFLAATTIAWYGPLTPSTQLPLLALTALALCAIPAAGIAVVGAFGRIPGLLGLLARLCVPLGLALVLLVAPPPPLEYGGAAAAELLVWRVLMGANVGLVVIFLSHFLIVRHRKDLISSSLH</sequence>